<reference evidence="1 2" key="1">
    <citation type="submission" date="2013-07" db="EMBL/GenBank/DDBJ databases">
        <authorList>
            <person name="Weinstock G."/>
            <person name="Sodergren E."/>
            <person name="Wylie T."/>
            <person name="Fulton L."/>
            <person name="Fulton R."/>
            <person name="Fronick C."/>
            <person name="O'Laughlin M."/>
            <person name="Godfrey J."/>
            <person name="Miner T."/>
            <person name="Herter B."/>
            <person name="Appelbaum E."/>
            <person name="Cordes M."/>
            <person name="Lek S."/>
            <person name="Wollam A."/>
            <person name="Pepin K.H."/>
            <person name="Palsikar V.B."/>
            <person name="Mitreva M."/>
            <person name="Wilson R.K."/>
        </authorList>
    </citation>
    <scope>NUCLEOTIDE SEQUENCE [LARGE SCALE GENOMIC DNA]</scope>
    <source>
        <strain evidence="1 2">ATCC 27760</strain>
    </source>
</reference>
<organism evidence="1 2">
    <name type="scientific">Ruminococcus callidus ATCC 27760</name>
    <dbReference type="NCBI Taxonomy" id="411473"/>
    <lineage>
        <taxon>Bacteria</taxon>
        <taxon>Bacillati</taxon>
        <taxon>Bacillota</taxon>
        <taxon>Clostridia</taxon>
        <taxon>Eubacteriales</taxon>
        <taxon>Oscillospiraceae</taxon>
        <taxon>Ruminococcus</taxon>
    </lineage>
</organism>
<evidence type="ECO:0000313" key="2">
    <source>
        <dbReference type="Proteomes" id="UP000016662"/>
    </source>
</evidence>
<name>U2KYA0_9FIRM</name>
<dbReference type="EMBL" id="AWVF01000031">
    <property type="protein sequence ID" value="ERJ97272.1"/>
    <property type="molecule type" value="Genomic_DNA"/>
</dbReference>
<sequence>MDEMITYGYAKEYQYTGDGTLKIKVRIPSVHGPYNMRDYGGKQVRNYVYDEDLPWISSILLPHLPQEGEVVAIASLDKGNSDFIVIGLTGGSYQSGAVNFGE</sequence>
<dbReference type="Proteomes" id="UP000016662">
    <property type="component" value="Unassembled WGS sequence"/>
</dbReference>
<dbReference type="STRING" id="411473.RUMCAL_00344"/>
<dbReference type="AlphaFoldDB" id="U2KYA0"/>
<proteinExistence type="predicted"/>
<protein>
    <submittedName>
        <fullName evidence="1">Uncharacterized protein</fullName>
    </submittedName>
</protein>
<gene>
    <name evidence="1" type="ORF">RUMCAL_00344</name>
</gene>
<accession>U2KYA0</accession>
<evidence type="ECO:0000313" key="1">
    <source>
        <dbReference type="EMBL" id="ERJ97272.1"/>
    </source>
</evidence>
<dbReference type="HOGENOM" id="CLU_2275407_0_0_9"/>
<keyword evidence="2" id="KW-1185">Reference proteome</keyword>
<comment type="caution">
    <text evidence="1">The sequence shown here is derived from an EMBL/GenBank/DDBJ whole genome shotgun (WGS) entry which is preliminary data.</text>
</comment>